<evidence type="ECO:0000313" key="11">
    <source>
        <dbReference type="Proteomes" id="UP000677244"/>
    </source>
</evidence>
<evidence type="ECO:0000256" key="4">
    <source>
        <dbReference type="ARBA" id="ARBA00022692"/>
    </source>
</evidence>
<dbReference type="Pfam" id="PF13715">
    <property type="entry name" value="CarbopepD_reg_2"/>
    <property type="match status" value="1"/>
</dbReference>
<evidence type="ECO:0000256" key="1">
    <source>
        <dbReference type="ARBA" id="ARBA00004571"/>
    </source>
</evidence>
<dbReference type="InterPro" id="IPR039426">
    <property type="entry name" value="TonB-dep_rcpt-like"/>
</dbReference>
<dbReference type="PROSITE" id="PS52016">
    <property type="entry name" value="TONB_DEPENDENT_REC_3"/>
    <property type="match status" value="1"/>
</dbReference>
<comment type="caution">
    <text evidence="10">The sequence shown here is derived from an EMBL/GenBank/DDBJ whole genome shotgun (WGS) entry which is preliminary data.</text>
</comment>
<dbReference type="SUPFAM" id="SSF56935">
    <property type="entry name" value="Porins"/>
    <property type="match status" value="1"/>
</dbReference>
<feature type="region of interest" description="Disordered" evidence="8">
    <location>
        <begin position="680"/>
        <end position="701"/>
    </location>
</feature>
<dbReference type="NCBIfam" id="TIGR04057">
    <property type="entry name" value="SusC_RagA_signa"/>
    <property type="match status" value="1"/>
</dbReference>
<protein>
    <submittedName>
        <fullName evidence="10">SusC/RagA family TonB-linked outer membrane protein</fullName>
    </submittedName>
</protein>
<comment type="subcellular location">
    <subcellularLocation>
        <location evidence="1 7">Cell outer membrane</location>
        <topology evidence="1 7">Multi-pass membrane protein</topology>
    </subcellularLocation>
</comment>
<keyword evidence="4 7" id="KW-0812">Transmembrane</keyword>
<dbReference type="InterPro" id="IPR023997">
    <property type="entry name" value="TonB-dep_OMP_SusC/RagA_CS"/>
</dbReference>
<evidence type="ECO:0000313" key="10">
    <source>
        <dbReference type="EMBL" id="MBO9204694.1"/>
    </source>
</evidence>
<keyword evidence="11" id="KW-1185">Reference proteome</keyword>
<dbReference type="InterPro" id="IPR037066">
    <property type="entry name" value="Plug_dom_sf"/>
</dbReference>
<dbReference type="NCBIfam" id="TIGR04056">
    <property type="entry name" value="OMP_RagA_SusC"/>
    <property type="match status" value="1"/>
</dbReference>
<name>A0ABS3Z3F5_9BACT</name>
<dbReference type="InterPro" id="IPR012910">
    <property type="entry name" value="Plug_dom"/>
</dbReference>
<dbReference type="Gene3D" id="2.40.170.20">
    <property type="entry name" value="TonB-dependent receptor, beta-barrel domain"/>
    <property type="match status" value="1"/>
</dbReference>
<dbReference type="SUPFAM" id="SSF49464">
    <property type="entry name" value="Carboxypeptidase regulatory domain-like"/>
    <property type="match status" value="1"/>
</dbReference>
<evidence type="ECO:0000256" key="5">
    <source>
        <dbReference type="ARBA" id="ARBA00023136"/>
    </source>
</evidence>
<dbReference type="InterPro" id="IPR036942">
    <property type="entry name" value="Beta-barrel_TonB_sf"/>
</dbReference>
<comment type="similarity">
    <text evidence="7">Belongs to the TonB-dependent receptor family.</text>
</comment>
<dbReference type="RefSeq" id="WP_209143507.1">
    <property type="nucleotide sequence ID" value="NZ_JAGHKO010000014.1"/>
</dbReference>
<dbReference type="Pfam" id="PF07715">
    <property type="entry name" value="Plug"/>
    <property type="match status" value="1"/>
</dbReference>
<dbReference type="EMBL" id="JAGHKO010000014">
    <property type="protein sequence ID" value="MBO9204694.1"/>
    <property type="molecule type" value="Genomic_DNA"/>
</dbReference>
<dbReference type="Gene3D" id="2.60.40.1120">
    <property type="entry name" value="Carboxypeptidase-like, regulatory domain"/>
    <property type="match status" value="1"/>
</dbReference>
<accession>A0ABS3Z3F5</accession>
<keyword evidence="2 7" id="KW-0813">Transport</keyword>
<keyword evidence="5 7" id="KW-0472">Membrane</keyword>
<dbReference type="InterPro" id="IPR008969">
    <property type="entry name" value="CarboxyPept-like_regulatory"/>
</dbReference>
<dbReference type="InterPro" id="IPR023996">
    <property type="entry name" value="TonB-dep_OMP_SusC/RagA"/>
</dbReference>
<evidence type="ECO:0000259" key="9">
    <source>
        <dbReference type="Pfam" id="PF07715"/>
    </source>
</evidence>
<keyword evidence="3 7" id="KW-1134">Transmembrane beta strand</keyword>
<evidence type="ECO:0000256" key="7">
    <source>
        <dbReference type="PROSITE-ProRule" id="PRU01360"/>
    </source>
</evidence>
<evidence type="ECO:0000256" key="6">
    <source>
        <dbReference type="ARBA" id="ARBA00023237"/>
    </source>
</evidence>
<proteinExistence type="inferred from homology"/>
<organism evidence="10 11">
    <name type="scientific">Niastella soli</name>
    <dbReference type="NCBI Taxonomy" id="2821487"/>
    <lineage>
        <taxon>Bacteria</taxon>
        <taxon>Pseudomonadati</taxon>
        <taxon>Bacteroidota</taxon>
        <taxon>Chitinophagia</taxon>
        <taxon>Chitinophagales</taxon>
        <taxon>Chitinophagaceae</taxon>
        <taxon>Niastella</taxon>
    </lineage>
</organism>
<evidence type="ECO:0000256" key="8">
    <source>
        <dbReference type="SAM" id="MobiDB-lite"/>
    </source>
</evidence>
<dbReference type="Gene3D" id="2.170.130.10">
    <property type="entry name" value="TonB-dependent receptor, plug domain"/>
    <property type="match status" value="1"/>
</dbReference>
<gene>
    <name evidence="10" type="ORF">J7I42_30680</name>
</gene>
<reference evidence="10 11" key="1">
    <citation type="submission" date="2021-03" db="EMBL/GenBank/DDBJ databases">
        <title>Assistant Professor.</title>
        <authorList>
            <person name="Huq M.A."/>
        </authorList>
    </citation>
    <scope>NUCLEOTIDE SEQUENCE [LARGE SCALE GENOMIC DNA]</scope>
    <source>
        <strain evidence="10 11">MAH-29</strain>
    </source>
</reference>
<evidence type="ECO:0000256" key="3">
    <source>
        <dbReference type="ARBA" id="ARBA00022452"/>
    </source>
</evidence>
<dbReference type="Proteomes" id="UP000677244">
    <property type="component" value="Unassembled WGS sequence"/>
</dbReference>
<feature type="domain" description="TonB-dependent receptor plug" evidence="9">
    <location>
        <begin position="120"/>
        <end position="237"/>
    </location>
</feature>
<keyword evidence="6 7" id="KW-0998">Cell outer membrane</keyword>
<sequence>MIRIVTRIVFVLLVILPALVKAQTKTVTGLVKAKTTGAPLAGVTILGATIKNTSVSDGGGNFSITVAPNAVLTISHIGYETQQVLIDTATNQLVIELTPSDKSLDAVVVTALGVSKQRKSLGYATQQLKSADVAEAKESNLVNAFAGKVAGVRVTNTQGDMGSSRIIIRGETSINGPNEPLFVVDDIPVDNSQLGAGGSRDYRNAIADINAEDIESISVLKGPNAAALYGSRAAHGVIMIKTKSGKKKQGLGVTINSNTTLSTLLILPEYQNVFGQGAEGKFSWVDGKSGVNDYVDESWGPKMDGQLITQFFSNGTPAPFVAHPNNVRDFFRTGVLLNNSVALEGAGESYNYRIGFGNEKQSGIVPNSEARKNNVSFNAQFTVNPKVKIGVNANYIVDNAPNLPGVGGKRSTSTMLQFTWFGRQVDMEQLRNYKNANGESFNWNNSYYSNPFWVAYENTVSQRRNRFIGGVKLDYAIIDGLNFSFKTGSDYYTDRRKLKIAYGTNGTPYGSYEEDAFTVNENNTEATLRYNKNINADFSLDVMAGGNLRSKTFEENDQQAPKLAVANVYTLANSRDPLVSSNVYSKLRTISAFASAQVGFRNYAFVNLTARNDRSSTLPVQNMSYYYPSVNASFVLTEAFHIQNRVLNFARIRGGWSTVGADAQPYQLINTYNFNAPFNGNPQLTTTGTDQNPDLQSESTNSTELGFEAGFWNNRVRLDVSLYNTNSIDQILNVDVSATTGYTKKLMNAGKINNKGIEVQLGVTPVKTRLFQWDVDVNYGANRSKVLKLDDEGLLQNFVMGSYRSVQVIAGVGKAYGTLYGNAYLRDAAGNIVVNAGGLPQADPNKKVLGKYTPNWIGGVTNSFSYNNFHFSFLVDASIGGSLFAGTNSTGSYTGVLAMTLPGRDAEHGGLYYYYPGNKKENGTVALPKGGNAPGGEAVYDDGMIWKGVTTAGNANTTIIPASQYYKAPRSIEEQFVYSADYVKLREVKLGYTIPARFIRKIKGVSATVSLVGRNLWIIHKNVPNIDPETAFTNGNAQGLEDLGNPTVRSYGLNLNLKF</sequence>
<evidence type="ECO:0000256" key="2">
    <source>
        <dbReference type="ARBA" id="ARBA00022448"/>
    </source>
</evidence>